<proteinExistence type="predicted"/>
<name>A0A3M8B841_9BACL</name>
<evidence type="ECO:0000313" key="2">
    <source>
        <dbReference type="Proteomes" id="UP000268829"/>
    </source>
</evidence>
<reference evidence="1 2" key="1">
    <citation type="submission" date="2018-10" db="EMBL/GenBank/DDBJ databases">
        <title>Phylogenomics of Brevibacillus.</title>
        <authorList>
            <person name="Dunlap C."/>
        </authorList>
    </citation>
    <scope>NUCLEOTIDE SEQUENCE [LARGE SCALE GENOMIC DNA]</scope>
    <source>
        <strain evidence="1 2">DSM 100115</strain>
    </source>
</reference>
<evidence type="ECO:0000313" key="1">
    <source>
        <dbReference type="EMBL" id="RNB59472.1"/>
    </source>
</evidence>
<dbReference type="EMBL" id="RHHS01000013">
    <property type="protein sequence ID" value="RNB59472.1"/>
    <property type="molecule type" value="Genomic_DNA"/>
</dbReference>
<gene>
    <name evidence="1" type="ORF">EDM57_04845</name>
</gene>
<organism evidence="1 2">
    <name type="scientific">Brevibacillus gelatini</name>
    <dbReference type="NCBI Taxonomy" id="1655277"/>
    <lineage>
        <taxon>Bacteria</taxon>
        <taxon>Bacillati</taxon>
        <taxon>Bacillota</taxon>
        <taxon>Bacilli</taxon>
        <taxon>Bacillales</taxon>
        <taxon>Paenibacillaceae</taxon>
        <taxon>Brevibacillus</taxon>
    </lineage>
</organism>
<protein>
    <submittedName>
        <fullName evidence="1">Uncharacterized protein</fullName>
    </submittedName>
</protein>
<dbReference type="RefSeq" id="WP_122903639.1">
    <property type="nucleotide sequence ID" value="NZ_RHHS01000013.1"/>
</dbReference>
<sequence>MEKQTVKVRVIKSFSLKNLTSKDSVLRAEVGYEGEAIVFPLGGGKNFYSIKLYNFDLEFPYFELDHDTFEKYIEIIR</sequence>
<keyword evidence="2" id="KW-1185">Reference proteome</keyword>
<dbReference type="Proteomes" id="UP000268829">
    <property type="component" value="Unassembled WGS sequence"/>
</dbReference>
<accession>A0A3M8B841</accession>
<dbReference type="AlphaFoldDB" id="A0A3M8B841"/>
<comment type="caution">
    <text evidence="1">The sequence shown here is derived from an EMBL/GenBank/DDBJ whole genome shotgun (WGS) entry which is preliminary data.</text>
</comment>